<organism evidence="1 2">
    <name type="scientific">Micromonospora robiginosa</name>
    <dbReference type="NCBI Taxonomy" id="2749844"/>
    <lineage>
        <taxon>Bacteria</taxon>
        <taxon>Bacillati</taxon>
        <taxon>Actinomycetota</taxon>
        <taxon>Actinomycetes</taxon>
        <taxon>Micromonosporales</taxon>
        <taxon>Micromonosporaceae</taxon>
        <taxon>Micromonospora</taxon>
    </lineage>
</organism>
<dbReference type="Proteomes" id="UP000510844">
    <property type="component" value="Chromosome"/>
</dbReference>
<reference evidence="1 2" key="2">
    <citation type="journal article" date="2021" name="Mar. Drugs">
        <title>A New Micromonospora Strain with Antibiotic Activity Isolated from the Microbiome of a Mid-Atlantic Deep-Sea Sponge.</title>
        <authorList>
            <person name="Back C.R."/>
            <person name="Stennett H.L."/>
            <person name="Williams S.E."/>
            <person name="Wang L."/>
            <person name="Ojeda Gomez J."/>
            <person name="Abdulle O.M."/>
            <person name="Duffy T."/>
            <person name="Neal C."/>
            <person name="Mantell J."/>
            <person name="Jepson M.A."/>
            <person name="Hendry K.R."/>
            <person name="Powell D."/>
            <person name="Stach J.E.M."/>
            <person name="Essex-Lopresti A.E."/>
            <person name="Willis C.L."/>
            <person name="Curnow P."/>
            <person name="Race P.R."/>
        </authorList>
    </citation>
    <scope>NUCLEOTIDE SEQUENCE [LARGE SCALE GENOMIC DNA]</scope>
    <source>
        <strain evidence="1 2">28ISP2-46</strain>
    </source>
</reference>
<name>A0A7L6B3Y3_9ACTN</name>
<dbReference type="AlphaFoldDB" id="A0A7L6B3Y3"/>
<reference evidence="2" key="1">
    <citation type="submission" date="2020-07" db="EMBL/GenBank/DDBJ databases">
        <title>A new Micromonospora strain with potent antibiotic activity isolated from the microbiome of a mid-Atlantic deep-sea sponge.</title>
        <authorList>
            <person name="Back C.R."/>
            <person name="Stennett H.L."/>
            <person name="Williams S.E."/>
            <person name="Wang L."/>
            <person name="Ojeda Gomez J."/>
            <person name="Abdulle O.M."/>
            <person name="Duffy T."/>
            <person name="Hendry K.R."/>
            <person name="Powell D."/>
            <person name="Stach J.E."/>
            <person name="Essex-Lopresti A.E."/>
            <person name="Willis C.L."/>
            <person name="Curnow P."/>
            <person name="Race P.R."/>
        </authorList>
    </citation>
    <scope>NUCLEOTIDE SEQUENCE [LARGE SCALE GENOMIC DNA]</scope>
    <source>
        <strain evidence="2">28ISP2-46</strain>
    </source>
</reference>
<sequence length="61" mass="6425">MNILTDAGFTAAEADAVVRGLMQGVDLHQDRPGADAVNIDALSQEKREALDRFNLAVAGDA</sequence>
<accession>A0A7L6B3Y3</accession>
<evidence type="ECO:0000313" key="1">
    <source>
        <dbReference type="EMBL" id="QLQ36693.1"/>
    </source>
</evidence>
<dbReference type="KEGG" id="mfeu:H1D33_26085"/>
<evidence type="ECO:0000313" key="2">
    <source>
        <dbReference type="Proteomes" id="UP000510844"/>
    </source>
</evidence>
<keyword evidence="2" id="KW-1185">Reference proteome</keyword>
<gene>
    <name evidence="1" type="ORF">H1D33_26085</name>
</gene>
<dbReference type="EMBL" id="CP059322">
    <property type="protein sequence ID" value="QLQ36693.1"/>
    <property type="molecule type" value="Genomic_DNA"/>
</dbReference>
<dbReference type="RefSeq" id="WP_181569208.1">
    <property type="nucleotide sequence ID" value="NZ_CP059322.2"/>
</dbReference>
<protein>
    <submittedName>
        <fullName evidence="1">Uncharacterized protein</fullName>
    </submittedName>
</protein>
<proteinExistence type="predicted"/>